<evidence type="ECO:0000256" key="3">
    <source>
        <dbReference type="ARBA" id="ARBA00022530"/>
    </source>
</evidence>
<dbReference type="Pfam" id="PF00053">
    <property type="entry name" value="EGF_laminin"/>
    <property type="match status" value="7"/>
</dbReference>
<feature type="domain" description="Laminin EGF-like" evidence="13">
    <location>
        <begin position="440"/>
        <end position="490"/>
    </location>
</feature>
<keyword evidence="5" id="KW-0677">Repeat</keyword>
<comment type="subcellular location">
    <subcellularLocation>
        <location evidence="1">Secreted</location>
        <location evidence="1">Extracellular space</location>
        <location evidence="1">Extracellular matrix</location>
        <location evidence="1">Basement membrane</location>
    </subcellularLocation>
</comment>
<evidence type="ECO:0000259" key="13">
    <source>
        <dbReference type="PROSITE" id="PS50027"/>
    </source>
</evidence>
<evidence type="ECO:0000256" key="10">
    <source>
        <dbReference type="ARBA" id="ARBA00023180"/>
    </source>
</evidence>
<dbReference type="Pfam" id="PF24973">
    <property type="entry name" value="EGF_LMN_ATRN"/>
    <property type="match status" value="1"/>
</dbReference>
<comment type="caution">
    <text evidence="12">Lacks conserved residue(s) required for the propagation of feature annotation.</text>
</comment>
<evidence type="ECO:0000256" key="6">
    <source>
        <dbReference type="ARBA" id="ARBA00022869"/>
    </source>
</evidence>
<dbReference type="FunFam" id="2.10.25.10:FF:000084">
    <property type="entry name" value="Laminin subunit alpha 3"/>
    <property type="match status" value="1"/>
</dbReference>
<evidence type="ECO:0000256" key="1">
    <source>
        <dbReference type="ARBA" id="ARBA00004302"/>
    </source>
</evidence>
<feature type="disulfide bond" evidence="12">
    <location>
        <begin position="60"/>
        <end position="69"/>
    </location>
</feature>
<dbReference type="GO" id="GO:0048732">
    <property type="term" value="P:gland development"/>
    <property type="evidence" value="ECO:0007669"/>
    <property type="project" value="UniProtKB-ARBA"/>
</dbReference>
<evidence type="ECO:0000256" key="7">
    <source>
        <dbReference type="ARBA" id="ARBA00022889"/>
    </source>
</evidence>
<feature type="disulfide bond" evidence="12">
    <location>
        <begin position="179"/>
        <end position="196"/>
    </location>
</feature>
<feature type="disulfide bond" evidence="12">
    <location>
        <begin position="152"/>
        <end position="161"/>
    </location>
</feature>
<dbReference type="GO" id="GO:0034446">
    <property type="term" value="P:substrate adhesion-dependent cell spreading"/>
    <property type="evidence" value="ECO:0007669"/>
    <property type="project" value="TreeGrafter"/>
</dbReference>
<organism evidence="16 17">
    <name type="scientific">Haplochromis burtoni</name>
    <name type="common">Burton's mouthbrooder</name>
    <name type="synonym">Chromis burtoni</name>
    <dbReference type="NCBI Taxonomy" id="8153"/>
    <lineage>
        <taxon>Eukaryota</taxon>
        <taxon>Metazoa</taxon>
        <taxon>Chordata</taxon>
        <taxon>Craniata</taxon>
        <taxon>Vertebrata</taxon>
        <taxon>Euteleostomi</taxon>
        <taxon>Actinopterygii</taxon>
        <taxon>Neopterygii</taxon>
        <taxon>Teleostei</taxon>
        <taxon>Neoteleostei</taxon>
        <taxon>Acanthomorphata</taxon>
        <taxon>Ovalentaria</taxon>
        <taxon>Cichlomorphae</taxon>
        <taxon>Cichliformes</taxon>
        <taxon>Cichlidae</taxon>
        <taxon>African cichlids</taxon>
        <taxon>Pseudocrenilabrinae</taxon>
        <taxon>Haplochromini</taxon>
        <taxon>Haplochromis</taxon>
    </lineage>
</organism>
<dbReference type="PROSITE" id="PS01248">
    <property type="entry name" value="EGF_LAM_1"/>
    <property type="match status" value="2"/>
</dbReference>
<dbReference type="PROSITE" id="PS50108">
    <property type="entry name" value="CRIB"/>
    <property type="match status" value="1"/>
</dbReference>
<evidence type="ECO:0000256" key="2">
    <source>
        <dbReference type="ARBA" id="ARBA00022525"/>
    </source>
</evidence>
<dbReference type="GO" id="GO:0043256">
    <property type="term" value="C:laminin complex"/>
    <property type="evidence" value="ECO:0007669"/>
    <property type="project" value="TreeGrafter"/>
</dbReference>
<dbReference type="Proteomes" id="UP000264840">
    <property type="component" value="Unplaced"/>
</dbReference>
<dbReference type="InterPro" id="IPR050440">
    <property type="entry name" value="Laminin/Netrin_ECM"/>
</dbReference>
<sequence length="636" mass="68243">PSCGERSGHCRCRPSVEGLKCNLSAISLSAFVNNGALPCACHEVGAVSDTCERFGGQCRCRPNVIGRDCSTCATGYWGFPNCRPCNCGSRLCEPVTGDCICPPRTVLPECTECEPQTFGCHPLVGCEVCNCSHAGIIAPDVSCDTLSGQCRCQNNIVGRQCDRCAPGFYGYPNCRPCDCNEAGAEEEVCDPSTGQCLCKSVMFNVQGPRCDQCRDGTFHLDPTNPKGCTSCFCFGATGRYGSLLQPACVQQTGRFYLSQINCRPRFVFHQPVRRVVLCLCLSFDLLLSAQVSSYGGYLRYRLHTQTMRGDVLPLPAEAPKPDIILKVGADDDVFFVPFLCLQGSFRHFRTGNPVSREELMMVLVGLESLQIRALHSQSAQSVSLRGAVLEGAESLPVGRHANNVEICMCPANYLGDSCQRCAPGYYRDTIGLFLGKCVPCSCNGHSDQCLDGSGICVNCRHNTAGDHCETCQGGFLGNNSVDGQAVTCSSCPCPLRAPSNNFAEGCVQRGDSMQCRCMPGYAGPNCERCAPGFYGNPVVLGSRVCVLSNAECDCSPCGTESCDPHSGQCRCKPGVTGPLCDRCEVRALSEVTSPQHLSFKHGRHVGSGLEPHEESTVIHAAAPSLEHMNVAQTVTE</sequence>
<dbReference type="PRINTS" id="PR00011">
    <property type="entry name" value="EGFLAMININ"/>
</dbReference>
<dbReference type="PANTHER" id="PTHR10574:SF406">
    <property type="entry name" value="LAMININ SUBUNIT ALPHA 5"/>
    <property type="match status" value="1"/>
</dbReference>
<feature type="disulfide bond" evidence="12">
    <location>
        <begin position="177"/>
        <end position="189"/>
    </location>
</feature>
<dbReference type="InterPro" id="IPR000742">
    <property type="entry name" value="EGF"/>
</dbReference>
<feature type="disulfide bond" evidence="12">
    <location>
        <begin position="39"/>
        <end position="51"/>
    </location>
</feature>
<evidence type="ECO:0000256" key="5">
    <source>
        <dbReference type="ARBA" id="ARBA00022737"/>
    </source>
</evidence>
<dbReference type="Gene3D" id="2.10.25.10">
    <property type="entry name" value="Laminin"/>
    <property type="match status" value="7"/>
</dbReference>
<dbReference type="FunFam" id="2.10.25.10:FF:000083">
    <property type="entry name" value="Laminin subunit alpha"/>
    <property type="match status" value="2"/>
</dbReference>
<evidence type="ECO:0000256" key="12">
    <source>
        <dbReference type="PROSITE-ProRule" id="PRU00460"/>
    </source>
</evidence>
<keyword evidence="9 12" id="KW-1015">Disulfide bond</keyword>
<dbReference type="GeneTree" id="ENSGT00940000156537"/>
<evidence type="ECO:0000259" key="14">
    <source>
        <dbReference type="PROSITE" id="PS50108"/>
    </source>
</evidence>
<keyword evidence="6" id="KW-0084">Basement membrane</keyword>
<reference evidence="16" key="1">
    <citation type="submission" date="2025-08" db="UniProtKB">
        <authorList>
            <consortium name="Ensembl"/>
        </authorList>
    </citation>
    <scope>IDENTIFICATION</scope>
</reference>
<evidence type="ECO:0008006" key="18">
    <source>
        <dbReference type="Google" id="ProtNLM"/>
    </source>
</evidence>
<evidence type="ECO:0000256" key="4">
    <source>
        <dbReference type="ARBA" id="ARBA00022729"/>
    </source>
</evidence>
<dbReference type="SMART" id="SM00281">
    <property type="entry name" value="LamB"/>
    <property type="match status" value="1"/>
</dbReference>
<keyword evidence="7" id="KW-0130">Cell adhesion</keyword>
<feature type="domain" description="CRIB" evidence="14">
    <location>
        <begin position="591"/>
        <end position="606"/>
    </location>
</feature>
<dbReference type="InterPro" id="IPR000034">
    <property type="entry name" value="Laminin_IV"/>
</dbReference>
<evidence type="ECO:0000259" key="15">
    <source>
        <dbReference type="PROSITE" id="PS51115"/>
    </source>
</evidence>
<dbReference type="GO" id="GO:0070831">
    <property type="term" value="P:basement membrane assembly"/>
    <property type="evidence" value="ECO:0007669"/>
    <property type="project" value="TreeGrafter"/>
</dbReference>
<protein>
    <recommendedName>
        <fullName evidence="18">Laminin, alpha 5</fullName>
    </recommendedName>
</protein>
<feature type="domain" description="Laminin EGF-like" evidence="13">
    <location>
        <begin position="39"/>
        <end position="84"/>
    </location>
</feature>
<feature type="domain" description="Laminin EGF-like" evidence="13">
    <location>
        <begin position="129"/>
        <end position="176"/>
    </location>
</feature>
<evidence type="ECO:0000313" key="17">
    <source>
        <dbReference type="Proteomes" id="UP000264840"/>
    </source>
</evidence>
<evidence type="ECO:0000256" key="11">
    <source>
        <dbReference type="ARBA" id="ARBA00023292"/>
    </source>
</evidence>
<dbReference type="GO" id="GO:0007411">
    <property type="term" value="P:axon guidance"/>
    <property type="evidence" value="ECO:0007669"/>
    <property type="project" value="TreeGrafter"/>
</dbReference>
<evidence type="ECO:0000256" key="9">
    <source>
        <dbReference type="ARBA" id="ARBA00023157"/>
    </source>
</evidence>
<feature type="disulfide bond" evidence="12">
    <location>
        <begin position="41"/>
        <end position="58"/>
    </location>
</feature>
<keyword evidence="10" id="KW-0325">Glycoprotein</keyword>
<dbReference type="GO" id="GO:0009887">
    <property type="term" value="P:animal organ morphogenesis"/>
    <property type="evidence" value="ECO:0007669"/>
    <property type="project" value="TreeGrafter"/>
</dbReference>
<dbReference type="InterPro" id="IPR000095">
    <property type="entry name" value="CRIB_dom"/>
</dbReference>
<feature type="disulfide bond" evidence="12">
    <location>
        <begin position="571"/>
        <end position="580"/>
    </location>
</feature>
<dbReference type="InterPro" id="IPR056863">
    <property type="entry name" value="LMN_ATRN_NET-like_EGF"/>
</dbReference>
<keyword evidence="11 12" id="KW-0424">Laminin EGF-like domain</keyword>
<keyword evidence="17" id="KW-1185">Reference proteome</keyword>
<dbReference type="SUPFAM" id="SSF57196">
    <property type="entry name" value="EGF/Laminin"/>
    <property type="match status" value="7"/>
</dbReference>
<feature type="domain" description="Laminin EGF-like" evidence="13">
    <location>
        <begin position="177"/>
        <end position="230"/>
    </location>
</feature>
<name>A0A3Q2VJ13_HAPBU</name>
<dbReference type="InterPro" id="IPR002049">
    <property type="entry name" value="LE_dom"/>
</dbReference>
<feature type="disulfide bond" evidence="12">
    <location>
        <begin position="459"/>
        <end position="468"/>
    </location>
</feature>
<dbReference type="PROSITE" id="PS00022">
    <property type="entry name" value="EGF_1"/>
    <property type="match status" value="1"/>
</dbReference>
<dbReference type="CDD" id="cd00055">
    <property type="entry name" value="EGF_Lam"/>
    <property type="match status" value="6"/>
</dbReference>
<feature type="domain" description="Laminin EGF-like" evidence="13">
    <location>
        <begin position="552"/>
        <end position="596"/>
    </location>
</feature>
<dbReference type="GO" id="GO:0035239">
    <property type="term" value="P:tube morphogenesis"/>
    <property type="evidence" value="ECO:0007669"/>
    <property type="project" value="UniProtKB-ARBA"/>
</dbReference>
<dbReference type="AlphaFoldDB" id="A0A3Q2VJ13"/>
<dbReference type="PROSITE" id="PS50027">
    <property type="entry name" value="EGF_LAM_2"/>
    <property type="match status" value="5"/>
</dbReference>
<dbReference type="SMART" id="SM00180">
    <property type="entry name" value="EGF_Lam"/>
    <property type="match status" value="8"/>
</dbReference>
<dbReference type="STRING" id="8153.ENSHBUP00000011099"/>
<keyword evidence="4" id="KW-0732">Signal</keyword>
<evidence type="ECO:0000256" key="8">
    <source>
        <dbReference type="ARBA" id="ARBA00023054"/>
    </source>
</evidence>
<dbReference type="Ensembl" id="ENSHBUT00000018179.1">
    <property type="protein sequence ID" value="ENSHBUP00000011099.1"/>
    <property type="gene ID" value="ENSHBUG00000012731.1"/>
</dbReference>
<keyword evidence="8" id="KW-0175">Coiled coil</keyword>
<dbReference type="GO" id="GO:0002009">
    <property type="term" value="P:morphogenesis of an epithelium"/>
    <property type="evidence" value="ECO:0007669"/>
    <property type="project" value="UniProtKB-ARBA"/>
</dbReference>
<reference evidence="16" key="2">
    <citation type="submission" date="2025-09" db="UniProtKB">
        <authorList>
            <consortium name="Ensembl"/>
        </authorList>
    </citation>
    <scope>IDENTIFICATION</scope>
</reference>
<accession>A0A3Q2VJ13</accession>
<dbReference type="GO" id="GO:0016477">
    <property type="term" value="P:cell migration"/>
    <property type="evidence" value="ECO:0007669"/>
    <property type="project" value="TreeGrafter"/>
</dbReference>
<dbReference type="PANTHER" id="PTHR10574">
    <property type="entry name" value="NETRIN/LAMININ-RELATED"/>
    <property type="match status" value="1"/>
</dbReference>
<dbReference type="PROSITE" id="PS51115">
    <property type="entry name" value="LAMININ_IVA"/>
    <property type="match status" value="1"/>
</dbReference>
<dbReference type="FunFam" id="2.10.25.10:FF:000454">
    <property type="entry name" value="Laminin subunit alpha 1"/>
    <property type="match status" value="1"/>
</dbReference>
<proteinExistence type="predicted"/>
<keyword evidence="2" id="KW-0964">Secreted</keyword>
<feature type="domain" description="Laminin IV type A" evidence="15">
    <location>
        <begin position="229"/>
        <end position="406"/>
    </location>
</feature>
<dbReference type="OMA" id="ERCAPEY"/>
<dbReference type="Pfam" id="PF00052">
    <property type="entry name" value="Laminin_B"/>
    <property type="match status" value="1"/>
</dbReference>
<evidence type="ECO:0000313" key="16">
    <source>
        <dbReference type="Ensembl" id="ENSHBUP00000011099.1"/>
    </source>
</evidence>
<dbReference type="FunFam" id="2.10.25.10:FF:000188">
    <property type="entry name" value="Laminin subunit gamma 2"/>
    <property type="match status" value="1"/>
</dbReference>
<dbReference type="SMART" id="SM00181">
    <property type="entry name" value="EGF"/>
    <property type="match status" value="5"/>
</dbReference>
<keyword evidence="3" id="KW-0272">Extracellular matrix</keyword>
<dbReference type="FunFam" id="2.10.25.10:FF:000033">
    <property type="entry name" value="Laminin subunit alpha 2"/>
    <property type="match status" value="1"/>
</dbReference>